<feature type="domain" description="FAD-binding PCMH-type" evidence="6">
    <location>
        <begin position="42"/>
        <end position="222"/>
    </location>
</feature>
<dbReference type="Gene3D" id="1.10.45.10">
    <property type="entry name" value="Vanillyl-alcohol Oxidase, Chain A, domain 4"/>
    <property type="match status" value="1"/>
</dbReference>
<name>A0A2P7RNJ7_9HYPH</name>
<dbReference type="InterPro" id="IPR016167">
    <property type="entry name" value="FAD-bd_PCMH_sub1"/>
</dbReference>
<dbReference type="GO" id="GO:0022904">
    <property type="term" value="P:respiratory electron transport chain"/>
    <property type="evidence" value="ECO:0007669"/>
    <property type="project" value="TreeGrafter"/>
</dbReference>
<dbReference type="Gene3D" id="3.30.70.2740">
    <property type="match status" value="1"/>
</dbReference>
<evidence type="ECO:0000313" key="7">
    <source>
        <dbReference type="EMBL" id="PSJ51772.1"/>
    </source>
</evidence>
<sequence length="472" mass="50469">MTQPQPTASAPLEEDVLSQIEAIAGPVMREDRLRDWDPGYHADNFAAGIAVSPRSVDELCILLALCHEQRIPVVTHGGRTGLVGGTASAPGGIVLSTRKLNTGIEIDPVGRVAIVDAGMTLEALQQAAAEHGLSPGIDLPSRGSATVGGLAATNAGGIEAFRFGTMRDRLLGCEFVRADGVLVSDLARVLKNNTGYGLTDLIAGSEGTLGIITRLAIRLEPLRQVAATALFAFPTIEDTLAVAQNLRDRFGDRLRAVEILWREYAETIAVQHGQSLEAVGIGEGAFLLLAETEETPDGDGQDRFMAHLEALFEQGLVSEAVLAQNSSQRDFFWILREDADVLFRVWPNIHSFDVSVPLANLGDYARAVEPKLKQLADQVGVYIFGHLADGNLHVMVGLNDDLPHEAMEAILYPGLTEMGGAFSAEHGIGLEKREAFASFNSPAKCQTMAAIKAALDPRNILNPGKIFLPTTA</sequence>
<dbReference type="InterPro" id="IPR016164">
    <property type="entry name" value="FAD-linked_Oxase-like_C"/>
</dbReference>
<dbReference type="PANTHER" id="PTHR43716:SF1">
    <property type="entry name" value="D-2-HYDROXYGLUTARATE DEHYDROGENASE, MITOCHONDRIAL"/>
    <property type="match status" value="1"/>
</dbReference>
<dbReference type="InterPro" id="IPR036318">
    <property type="entry name" value="FAD-bd_PCMH-like_sf"/>
</dbReference>
<evidence type="ECO:0000256" key="3">
    <source>
        <dbReference type="ARBA" id="ARBA00022630"/>
    </source>
</evidence>
<evidence type="ECO:0000259" key="6">
    <source>
        <dbReference type="PROSITE" id="PS51387"/>
    </source>
</evidence>
<dbReference type="Pfam" id="PF01565">
    <property type="entry name" value="FAD_binding_4"/>
    <property type="match status" value="1"/>
</dbReference>
<dbReference type="PANTHER" id="PTHR43716">
    <property type="entry name" value="D-2-HYDROXYGLUTARATE DEHYDROGENASE, MITOCHONDRIAL"/>
    <property type="match status" value="1"/>
</dbReference>
<evidence type="ECO:0000256" key="5">
    <source>
        <dbReference type="ARBA" id="ARBA00023002"/>
    </source>
</evidence>
<gene>
    <name evidence="7" type="ORF">C7I85_29210</name>
</gene>
<comment type="similarity">
    <text evidence="2">Belongs to the FAD-binding oxidoreductase/transferase type 4 family.</text>
</comment>
<dbReference type="Gene3D" id="3.30.43.10">
    <property type="entry name" value="Uridine Diphospho-n-acetylenolpyruvylglucosamine Reductase, domain 2"/>
    <property type="match status" value="1"/>
</dbReference>
<dbReference type="Proteomes" id="UP000240653">
    <property type="component" value="Unassembled WGS sequence"/>
</dbReference>
<dbReference type="InterPro" id="IPR004113">
    <property type="entry name" value="FAD-bd_oxidored_4_C"/>
</dbReference>
<reference evidence="7 8" key="1">
    <citation type="submission" date="2018-03" db="EMBL/GenBank/DDBJ databases">
        <title>The draft genome of Mesorhizobium soli JCM 19897.</title>
        <authorList>
            <person name="Li L."/>
            <person name="Liu L."/>
            <person name="Liang L."/>
            <person name="Wang T."/>
            <person name="Zhang X."/>
        </authorList>
    </citation>
    <scope>NUCLEOTIDE SEQUENCE [LARGE SCALE GENOMIC DNA]</scope>
    <source>
        <strain evidence="7 8">JCM 19897</strain>
    </source>
</reference>
<dbReference type="Pfam" id="PF02913">
    <property type="entry name" value="FAD-oxidase_C"/>
    <property type="match status" value="1"/>
</dbReference>
<keyword evidence="3" id="KW-0285">Flavoprotein</keyword>
<dbReference type="SUPFAM" id="SSF56176">
    <property type="entry name" value="FAD-binding/transporter-associated domain-like"/>
    <property type="match status" value="1"/>
</dbReference>
<evidence type="ECO:0000256" key="4">
    <source>
        <dbReference type="ARBA" id="ARBA00022827"/>
    </source>
</evidence>
<dbReference type="SUPFAM" id="SSF55103">
    <property type="entry name" value="FAD-linked oxidases, C-terminal domain"/>
    <property type="match status" value="1"/>
</dbReference>
<dbReference type="Gene3D" id="3.30.465.10">
    <property type="match status" value="1"/>
</dbReference>
<dbReference type="FunFam" id="1.10.45.10:FF:000001">
    <property type="entry name" value="D-lactate dehydrogenase mitochondrial"/>
    <property type="match status" value="1"/>
</dbReference>
<evidence type="ECO:0000256" key="2">
    <source>
        <dbReference type="ARBA" id="ARBA00008000"/>
    </source>
</evidence>
<keyword evidence="5" id="KW-0560">Oxidoreductase</keyword>
<dbReference type="InterPro" id="IPR016171">
    <property type="entry name" value="Vanillyl_alc_oxidase_C-sub2"/>
</dbReference>
<dbReference type="AlphaFoldDB" id="A0A2P7RNJ7"/>
<comment type="caution">
    <text evidence="7">The sequence shown here is derived from an EMBL/GenBank/DDBJ whole genome shotgun (WGS) entry which is preliminary data.</text>
</comment>
<dbReference type="RefSeq" id="WP_106727506.1">
    <property type="nucleotide sequence ID" value="NZ_PXYL01000036.1"/>
</dbReference>
<keyword evidence="4" id="KW-0274">FAD</keyword>
<dbReference type="Gene3D" id="3.30.70.2190">
    <property type="match status" value="1"/>
</dbReference>
<dbReference type="InterPro" id="IPR016166">
    <property type="entry name" value="FAD-bd_PCMH"/>
</dbReference>
<comment type="cofactor">
    <cofactor evidence="1">
        <name>FAD</name>
        <dbReference type="ChEBI" id="CHEBI:57692"/>
    </cofactor>
</comment>
<evidence type="ECO:0000313" key="8">
    <source>
        <dbReference type="Proteomes" id="UP000240653"/>
    </source>
</evidence>
<dbReference type="OrthoDB" id="9809290at2"/>
<evidence type="ECO:0000256" key="1">
    <source>
        <dbReference type="ARBA" id="ARBA00001974"/>
    </source>
</evidence>
<keyword evidence="8" id="KW-1185">Reference proteome</keyword>
<dbReference type="EMBL" id="PXYL01000036">
    <property type="protein sequence ID" value="PSJ51772.1"/>
    <property type="molecule type" value="Genomic_DNA"/>
</dbReference>
<dbReference type="InterPro" id="IPR051264">
    <property type="entry name" value="FAD-oxidored/transferase_4"/>
</dbReference>
<organism evidence="7 8">
    <name type="scientific">Pseudaminobacter soli</name>
    <name type="common">ex Li et al. 2025</name>
    <dbReference type="NCBI Taxonomy" id="1295366"/>
    <lineage>
        <taxon>Bacteria</taxon>
        <taxon>Pseudomonadati</taxon>
        <taxon>Pseudomonadota</taxon>
        <taxon>Alphaproteobacteria</taxon>
        <taxon>Hyphomicrobiales</taxon>
        <taxon>Phyllobacteriaceae</taxon>
        <taxon>Pseudaminobacter</taxon>
    </lineage>
</organism>
<dbReference type="InterPro" id="IPR006094">
    <property type="entry name" value="Oxid_FAD_bind_N"/>
</dbReference>
<dbReference type="GO" id="GO:0071949">
    <property type="term" value="F:FAD binding"/>
    <property type="evidence" value="ECO:0007669"/>
    <property type="project" value="InterPro"/>
</dbReference>
<dbReference type="PROSITE" id="PS51387">
    <property type="entry name" value="FAD_PCMH"/>
    <property type="match status" value="1"/>
</dbReference>
<proteinExistence type="inferred from homology"/>
<accession>A0A2P7RNJ7</accession>
<dbReference type="InterPro" id="IPR016169">
    <property type="entry name" value="FAD-bd_PCMH_sub2"/>
</dbReference>
<protein>
    <submittedName>
        <fullName evidence="7">FAD-binding oxidoreductase</fullName>
    </submittedName>
</protein>
<dbReference type="GO" id="GO:0016491">
    <property type="term" value="F:oxidoreductase activity"/>
    <property type="evidence" value="ECO:0007669"/>
    <property type="project" value="UniProtKB-KW"/>
</dbReference>